<accession>F2DUD0</accession>
<organism evidence="1">
    <name type="scientific">Hordeum vulgare subsp. vulgare</name>
    <name type="common">Domesticated barley</name>
    <dbReference type="NCBI Taxonomy" id="112509"/>
    <lineage>
        <taxon>Eukaryota</taxon>
        <taxon>Viridiplantae</taxon>
        <taxon>Streptophyta</taxon>
        <taxon>Embryophyta</taxon>
        <taxon>Tracheophyta</taxon>
        <taxon>Spermatophyta</taxon>
        <taxon>Magnoliopsida</taxon>
        <taxon>Liliopsida</taxon>
        <taxon>Poales</taxon>
        <taxon>Poaceae</taxon>
        <taxon>BOP clade</taxon>
        <taxon>Pooideae</taxon>
        <taxon>Triticodae</taxon>
        <taxon>Triticeae</taxon>
        <taxon>Hordeinae</taxon>
        <taxon>Hordeum</taxon>
    </lineage>
</organism>
<protein>
    <submittedName>
        <fullName evidence="1">Predicted protein</fullName>
    </submittedName>
</protein>
<proteinExistence type="evidence at transcript level"/>
<dbReference type="AlphaFoldDB" id="F2DUD0"/>
<sequence length="161" mass="18206">MASRTSIIRGNFVHFGEDSIMEDNPKKEPLTNTLRDNQLPRTALRKRTIIRSQAETRTSDTPPDDVFKNLVKMNAVHLPATIRKICSETTRVVTGLLNSPLACNSSVMRELKCLMSSTPSHDSYLLSKALIFRVKERLNELNAQQQYNFGYDAVAALVRRV</sequence>
<evidence type="ECO:0000313" key="1">
    <source>
        <dbReference type="EMBL" id="BAJ98701.1"/>
    </source>
</evidence>
<dbReference type="EMBL" id="AK367498">
    <property type="protein sequence ID" value="BAJ98701.1"/>
    <property type="molecule type" value="mRNA"/>
</dbReference>
<reference evidence="1" key="1">
    <citation type="journal article" date="2011" name="Plant Physiol.">
        <title>Comprehensive sequence analysis of 24,783 barley full-length cDNAs derived from 12 clone libraries.</title>
        <authorList>
            <person name="Matsumoto T."/>
            <person name="Tanaka T."/>
            <person name="Sakai H."/>
            <person name="Amano N."/>
            <person name="Kanamori H."/>
            <person name="Kurita K."/>
            <person name="Kikuta A."/>
            <person name="Kamiya K."/>
            <person name="Yamamoto M."/>
            <person name="Ikawa H."/>
            <person name="Fujii N."/>
            <person name="Hori K."/>
            <person name="Itoh T."/>
            <person name="Sato K."/>
        </authorList>
    </citation>
    <scope>NUCLEOTIDE SEQUENCE</scope>
    <source>
        <tissue evidence="1">Shoot and root</tissue>
    </source>
</reference>
<name>F2DUD0_HORVV</name>